<evidence type="ECO:0000313" key="2">
    <source>
        <dbReference type="Proteomes" id="UP000003973"/>
    </source>
</evidence>
<dbReference type="InterPro" id="IPR010877">
    <property type="entry name" value="Phage_Mu_Gp46"/>
</dbReference>
<comment type="caution">
    <text evidence="1">The sequence shown here is derived from an EMBL/GenBank/DDBJ whole genome shotgun (WGS) entry which is preliminary data.</text>
</comment>
<keyword evidence="2" id="KW-1185">Reference proteome</keyword>
<dbReference type="EMBL" id="ACDP02000029">
    <property type="protein sequence ID" value="EQM95123.1"/>
    <property type="molecule type" value="Genomic_DNA"/>
</dbReference>
<reference evidence="1" key="1">
    <citation type="submission" date="2011-10" db="EMBL/GenBank/DDBJ databases">
        <title>The Genome Sequence of Oxalobacter formigenes HOxBLS.</title>
        <authorList>
            <consortium name="The Broad Institute Genome Sequencing Platform"/>
            <person name="Earl A."/>
            <person name="Ward D."/>
            <person name="Feldgarden M."/>
            <person name="Gevers D."/>
            <person name="Allison M.J."/>
            <person name="Humphrey S."/>
            <person name="Young S.K."/>
            <person name="Zeng Q."/>
            <person name="Gargeya S."/>
            <person name="Fitzgerald M."/>
            <person name="Haas B."/>
            <person name="Abouelleil A."/>
            <person name="Alvarado L."/>
            <person name="Arachchi H.M."/>
            <person name="Berlin A."/>
            <person name="Brown A."/>
            <person name="Chapman S.B."/>
            <person name="Chen Z."/>
            <person name="Dunbar C."/>
            <person name="Freedman E."/>
            <person name="Gearin G."/>
            <person name="Goldberg J."/>
            <person name="Griggs A."/>
            <person name="Gujja S."/>
            <person name="Heiman D."/>
            <person name="Howarth C."/>
            <person name="Larson L."/>
            <person name="Lui A."/>
            <person name="MacDonald P.J.P."/>
            <person name="Montmayeur A."/>
            <person name="Murphy C."/>
            <person name="Neiman D."/>
            <person name="Pearson M."/>
            <person name="Priest M."/>
            <person name="Roberts A."/>
            <person name="Saif S."/>
            <person name="Shea T."/>
            <person name="Shenoy N."/>
            <person name="Sisk P."/>
            <person name="Stolte C."/>
            <person name="Sykes S."/>
            <person name="Wortman J."/>
            <person name="Nusbaum C."/>
            <person name="Birren B."/>
        </authorList>
    </citation>
    <scope>NUCLEOTIDE SEQUENCE [LARGE SCALE GENOMIC DNA]</scope>
    <source>
        <strain evidence="1">HOxBLS</strain>
    </source>
</reference>
<proteinExistence type="predicted"/>
<dbReference type="Proteomes" id="UP000003973">
    <property type="component" value="Unassembled WGS sequence"/>
</dbReference>
<dbReference type="AlphaFoldDB" id="T5LUF9"/>
<dbReference type="eggNOG" id="COG4381">
    <property type="taxonomic scope" value="Bacteria"/>
</dbReference>
<organism evidence="1 2">
    <name type="scientific">Oxalobacter paraformigenes</name>
    <dbReference type="NCBI Taxonomy" id="556268"/>
    <lineage>
        <taxon>Bacteria</taxon>
        <taxon>Pseudomonadati</taxon>
        <taxon>Pseudomonadota</taxon>
        <taxon>Betaproteobacteria</taxon>
        <taxon>Burkholderiales</taxon>
        <taxon>Oxalobacteraceae</taxon>
        <taxon>Oxalobacter</taxon>
    </lineage>
</organism>
<gene>
    <name evidence="1" type="ORF">OFAG_02347</name>
</gene>
<accession>T5LUF9</accession>
<name>T5LUF9_9BURK</name>
<protein>
    <submittedName>
        <fullName evidence="1">Uncharacterized protein</fullName>
    </submittedName>
</protein>
<sequence length="126" mass="14346">MMPAQSLERAVIISIFAWRRAEPDDRLPGSEKNGWWGDTWPDIENDRIGSRFWLLTRDTITPKTLARAKEYVEEALQWLVDDLVADSITVSVQRQGIDTIVISTVITKPDKTTTDIRMVTAWTGLS</sequence>
<evidence type="ECO:0000313" key="1">
    <source>
        <dbReference type="EMBL" id="EQM95123.1"/>
    </source>
</evidence>
<dbReference type="Pfam" id="PF07409">
    <property type="entry name" value="GP46"/>
    <property type="match status" value="1"/>
</dbReference>
<dbReference type="HOGENOM" id="CLU_119472_1_0_4"/>